<feature type="DNA-binding region" description="H-T-H motif" evidence="2">
    <location>
        <begin position="28"/>
        <end position="47"/>
    </location>
</feature>
<evidence type="ECO:0000256" key="1">
    <source>
        <dbReference type="ARBA" id="ARBA00023125"/>
    </source>
</evidence>
<protein>
    <submittedName>
        <fullName evidence="4">Regulatory protein, tetR family</fullName>
    </submittedName>
</protein>
<organism evidence="4 5">
    <name type="scientific">Anaerocolumna aminovalerica</name>
    <dbReference type="NCBI Taxonomy" id="1527"/>
    <lineage>
        <taxon>Bacteria</taxon>
        <taxon>Bacillati</taxon>
        <taxon>Bacillota</taxon>
        <taxon>Clostridia</taxon>
        <taxon>Lachnospirales</taxon>
        <taxon>Lachnospiraceae</taxon>
        <taxon>Anaerocolumna</taxon>
    </lineage>
</organism>
<reference evidence="4 5" key="1">
    <citation type="submission" date="2016-10" db="EMBL/GenBank/DDBJ databases">
        <authorList>
            <person name="de Groot N.N."/>
        </authorList>
    </citation>
    <scope>NUCLEOTIDE SEQUENCE [LARGE SCALE GENOMIC DNA]</scope>
    <source>
        <strain evidence="4 5">DSM 1283</strain>
    </source>
</reference>
<proteinExistence type="predicted"/>
<dbReference type="InterPro" id="IPR001647">
    <property type="entry name" value="HTH_TetR"/>
</dbReference>
<evidence type="ECO:0000313" key="4">
    <source>
        <dbReference type="EMBL" id="SFO54012.1"/>
    </source>
</evidence>
<dbReference type="PANTHER" id="PTHR43479">
    <property type="entry name" value="ACREF/ENVCD OPERON REPRESSOR-RELATED"/>
    <property type="match status" value="1"/>
</dbReference>
<dbReference type="EMBL" id="FOWD01000037">
    <property type="protein sequence ID" value="SFO54012.1"/>
    <property type="molecule type" value="Genomic_DNA"/>
</dbReference>
<accession>A0A1I5I0A8</accession>
<sequence length="187" mass="21875">MGNKETRNRLIEVTKRLLTEGNSLETLTARHISSEAGVNLAMINYCFKSKDELLKIAVEEIVATEFYKYVDVKSDNSTAKEQLRNILYHVCKAMLKYSSLTRMSIPYIMLNEEISLPYDIMPFIKKHYEGKKDETQCKVIAFHIVYTMQLIFYRSKDFFKYSGIDVDDEAMMEEFLDSQLDLFLGRE</sequence>
<dbReference type="AlphaFoldDB" id="A0A1I5I0A8"/>
<keyword evidence="5" id="KW-1185">Reference proteome</keyword>
<dbReference type="PROSITE" id="PS50977">
    <property type="entry name" value="HTH_TETR_2"/>
    <property type="match status" value="1"/>
</dbReference>
<dbReference type="GO" id="GO:0003677">
    <property type="term" value="F:DNA binding"/>
    <property type="evidence" value="ECO:0007669"/>
    <property type="project" value="UniProtKB-UniRule"/>
</dbReference>
<dbReference type="PANTHER" id="PTHR43479:SF11">
    <property type="entry name" value="ACREF_ENVCD OPERON REPRESSOR-RELATED"/>
    <property type="match status" value="1"/>
</dbReference>
<keyword evidence="1 2" id="KW-0238">DNA-binding</keyword>
<name>A0A1I5I0A8_9FIRM</name>
<evidence type="ECO:0000259" key="3">
    <source>
        <dbReference type="PROSITE" id="PS50977"/>
    </source>
</evidence>
<dbReference type="Proteomes" id="UP000198806">
    <property type="component" value="Unassembled WGS sequence"/>
</dbReference>
<feature type="domain" description="HTH tetR-type" evidence="3">
    <location>
        <begin position="4"/>
        <end position="65"/>
    </location>
</feature>
<gene>
    <name evidence="4" type="ORF">SAMN04489757_13748</name>
</gene>
<dbReference type="SUPFAM" id="SSF46689">
    <property type="entry name" value="Homeodomain-like"/>
    <property type="match status" value="1"/>
</dbReference>
<dbReference type="Gene3D" id="1.10.357.10">
    <property type="entry name" value="Tetracycline Repressor, domain 2"/>
    <property type="match status" value="1"/>
</dbReference>
<dbReference type="STRING" id="1527.SAMN04489757_13748"/>
<dbReference type="InterPro" id="IPR050624">
    <property type="entry name" value="HTH-type_Tx_Regulator"/>
</dbReference>
<dbReference type="InterPro" id="IPR009057">
    <property type="entry name" value="Homeodomain-like_sf"/>
</dbReference>
<dbReference type="RefSeq" id="WP_091687996.1">
    <property type="nucleotide sequence ID" value="NZ_BAABFM010000008.1"/>
</dbReference>
<evidence type="ECO:0000256" key="2">
    <source>
        <dbReference type="PROSITE-ProRule" id="PRU00335"/>
    </source>
</evidence>
<evidence type="ECO:0000313" key="5">
    <source>
        <dbReference type="Proteomes" id="UP000198806"/>
    </source>
</evidence>